<organism evidence="3">
    <name type="scientific">Vibrio parahaemolyticus</name>
    <dbReference type="NCBI Taxonomy" id="670"/>
    <lineage>
        <taxon>Bacteria</taxon>
        <taxon>Pseudomonadati</taxon>
        <taxon>Pseudomonadota</taxon>
        <taxon>Gammaproteobacteria</taxon>
        <taxon>Vibrionales</taxon>
        <taxon>Vibrionaceae</taxon>
        <taxon>Vibrio</taxon>
    </lineage>
</organism>
<dbReference type="InterPro" id="IPR011250">
    <property type="entry name" value="OMP/PagP_B-barrel"/>
</dbReference>
<dbReference type="SUPFAM" id="SSF56925">
    <property type="entry name" value="OMPA-like"/>
    <property type="match status" value="1"/>
</dbReference>
<evidence type="ECO:0000313" key="7">
    <source>
        <dbReference type="Proteomes" id="UP000191946"/>
    </source>
</evidence>
<gene>
    <name evidence="4" type="ORF">ACX05_20150</name>
    <name evidence="5" type="ORF">AKG60_00240</name>
    <name evidence="3" type="ORF">YA91_17950</name>
</gene>
<name>A0A255PYI9_VIBPH</name>
<dbReference type="EMBL" id="LHQV01000002">
    <property type="protein sequence ID" value="OQK04506.1"/>
    <property type="molecule type" value="Genomic_DNA"/>
</dbReference>
<reference evidence="5 7" key="2">
    <citation type="submission" date="2015-08" db="EMBL/GenBank/DDBJ databases">
        <title>Draft Genome Sequences of Vibrio parahaemolyticus Strains.</title>
        <authorList>
            <person name="Gonzalez-Escalona N."/>
            <person name="DePaola A."/>
        </authorList>
    </citation>
    <scope>NUCLEOTIDE SEQUENCE [LARGE SCALE GENOMIC DNA]</scope>
    <source>
        <strain evidence="5 7">CFSAN001621</strain>
    </source>
</reference>
<proteinExistence type="predicted"/>
<evidence type="ECO:0000256" key="1">
    <source>
        <dbReference type="ARBA" id="ARBA00022729"/>
    </source>
</evidence>
<dbReference type="EMBL" id="CP023248">
    <property type="protein sequence ID" value="ASZ52296.1"/>
    <property type="molecule type" value="Genomic_DNA"/>
</dbReference>
<reference evidence="3" key="3">
    <citation type="submission" date="2017-09" db="EMBL/GenBank/DDBJ databases">
        <authorList>
            <person name="Ehlers B."/>
            <person name="Leendertz F.H."/>
        </authorList>
    </citation>
    <scope>NUCLEOTIDE SEQUENCE</scope>
    <source>
        <strain evidence="3">MAVP-26</strain>
    </source>
</reference>
<evidence type="ECO:0000313" key="5">
    <source>
        <dbReference type="EMBL" id="OQK04506.1"/>
    </source>
</evidence>
<evidence type="ECO:0000259" key="2">
    <source>
        <dbReference type="Pfam" id="PF13505"/>
    </source>
</evidence>
<dbReference type="Pfam" id="PF13505">
    <property type="entry name" value="OMP_b-brl"/>
    <property type="match status" value="1"/>
</dbReference>
<evidence type="ECO:0000313" key="3">
    <source>
        <dbReference type="EMBL" id="ASZ52296.1"/>
    </source>
</evidence>
<evidence type="ECO:0000313" key="4">
    <source>
        <dbReference type="EMBL" id="KOY26246.1"/>
    </source>
</evidence>
<feature type="domain" description="Outer membrane protein beta-barrel" evidence="2">
    <location>
        <begin position="32"/>
        <end position="205"/>
    </location>
</feature>
<keyword evidence="7" id="KW-1185">Reference proteome</keyword>
<protein>
    <recommendedName>
        <fullName evidence="2">Outer membrane protein beta-barrel domain-containing protein</fullName>
    </recommendedName>
</protein>
<dbReference type="Proteomes" id="UP000037697">
    <property type="component" value="Unassembled WGS sequence"/>
</dbReference>
<keyword evidence="1" id="KW-0732">Signal</keyword>
<dbReference type="EMBL" id="LIRS01000112">
    <property type="protein sequence ID" value="KOY26246.1"/>
    <property type="molecule type" value="Genomic_DNA"/>
</dbReference>
<dbReference type="Proteomes" id="UP000191946">
    <property type="component" value="Unassembled WGS sequence"/>
</dbReference>
<reference evidence="4 6" key="1">
    <citation type="submission" date="2015-07" db="EMBL/GenBank/DDBJ databases">
        <title>Foodborne Vibrio parahaemolyticus Isolates.</title>
        <authorList>
            <person name="Ronholm J."/>
            <person name="Petronella N."/>
            <person name="Kenwell R."/>
            <person name="Banerjee S."/>
        </authorList>
    </citation>
    <scope>NUCLEOTIDE SEQUENCE [LARGE SCALE GENOMIC DNA]</scope>
    <source>
        <strain evidence="4 6">HS-06-05</strain>
    </source>
</reference>
<sequence>MIFDCGWGEPAKNNYELLKVMIMKKHLVIGAALSAMSLGGAYAGELSIGLAGEGFSYDQPNAGDVSVSTSGVVVHGDASLGDTNFVIGAETFISMQGDVESDQWDDTGDGDLRTFKATIGYDFKFFQDTFKVTPVIGYQLGNGKLDYDSYELDGFVAGMRADYAIDERLSVNAGFLVGKSTIDFDDADSFDATSGSLSFGLGYNF</sequence>
<dbReference type="InterPro" id="IPR027385">
    <property type="entry name" value="Beta-barrel_OMP"/>
</dbReference>
<evidence type="ECO:0000313" key="6">
    <source>
        <dbReference type="Proteomes" id="UP000037697"/>
    </source>
</evidence>
<dbReference type="AlphaFoldDB" id="A0A255PYI9"/>
<accession>A0A255PYI9</accession>